<evidence type="ECO:0000256" key="14">
    <source>
        <dbReference type="ARBA" id="ARBA00024072"/>
    </source>
</evidence>
<dbReference type="InterPro" id="IPR036291">
    <property type="entry name" value="NAD(P)-bd_dom_sf"/>
</dbReference>
<dbReference type="EC" id="1.1.1.n12" evidence="5"/>
<dbReference type="InterPro" id="IPR057326">
    <property type="entry name" value="KR_dom"/>
</dbReference>
<evidence type="ECO:0000256" key="21">
    <source>
        <dbReference type="ARBA" id="ARBA00066822"/>
    </source>
</evidence>
<keyword evidence="7" id="KW-0597">Phosphoprotein</keyword>
<keyword evidence="8" id="KW-0276">Fatty acid metabolism</keyword>
<evidence type="ECO:0000256" key="20">
    <source>
        <dbReference type="ARBA" id="ARBA00065174"/>
    </source>
</evidence>
<comment type="subcellular location">
    <subcellularLocation>
        <location evidence="1">Mitochondrion matrix</location>
    </subcellularLocation>
</comment>
<dbReference type="FunFam" id="3.40.50.720:FF:000231">
    <property type="entry name" value="Estradiol 17-beta-dehydrogenase 8"/>
    <property type="match status" value="1"/>
</dbReference>
<evidence type="ECO:0000256" key="19">
    <source>
        <dbReference type="ARBA" id="ARBA00052680"/>
    </source>
</evidence>
<dbReference type="PRINTS" id="PR00080">
    <property type="entry name" value="SDRFAMILY"/>
</dbReference>
<evidence type="ECO:0000256" key="2">
    <source>
        <dbReference type="ARBA" id="ARBA00005194"/>
    </source>
</evidence>
<dbReference type="EMBL" id="VEVO01000021">
    <property type="protein sequence ID" value="KAF0024218.1"/>
    <property type="molecule type" value="Genomic_DNA"/>
</dbReference>
<dbReference type="InterPro" id="IPR002347">
    <property type="entry name" value="SDR_fam"/>
</dbReference>
<dbReference type="PRINTS" id="PR00081">
    <property type="entry name" value="GDHRDH"/>
</dbReference>
<evidence type="ECO:0000256" key="25">
    <source>
        <dbReference type="ARBA" id="ARBA00081936"/>
    </source>
</evidence>
<keyword evidence="13" id="KW-0275">Fatty acid biosynthesis</keyword>
<evidence type="ECO:0000256" key="8">
    <source>
        <dbReference type="ARBA" id="ARBA00022832"/>
    </source>
</evidence>
<proteinExistence type="inferred from homology"/>
<evidence type="ECO:0000256" key="22">
    <source>
        <dbReference type="ARBA" id="ARBA00070911"/>
    </source>
</evidence>
<feature type="compositionally biased region" description="Basic and acidic residues" evidence="28">
    <location>
        <begin position="271"/>
        <end position="291"/>
    </location>
</feature>
<comment type="pathway">
    <text evidence="15">Steroid biosynthesis; estrogen biosynthesis.</text>
</comment>
<dbReference type="SUPFAM" id="SSF51735">
    <property type="entry name" value="NAD(P)-binding Rossmann-fold domains"/>
    <property type="match status" value="1"/>
</dbReference>
<dbReference type="SMART" id="SM00822">
    <property type="entry name" value="PKS_KR"/>
    <property type="match status" value="1"/>
</dbReference>
<protein>
    <recommendedName>
        <fullName evidence="22">(3R)-3-hydroxyacyl-CoA dehydrogenase</fullName>
        <ecNumber evidence="21">1.1.1.239</ecNumber>
        <ecNumber evidence="14">1.1.1.62</ecNumber>
        <ecNumber evidence="5">1.1.1.n12</ecNumber>
    </recommendedName>
    <alternativeName>
        <fullName evidence="24">17-beta-hydroxysteroid dehydrogenase 8</fullName>
    </alternativeName>
    <alternativeName>
        <fullName evidence="23">3-ketoacyl-[acyl-carrier-protein] reductase alpha subunit</fullName>
    </alternativeName>
    <alternativeName>
        <fullName evidence="26">3-oxoacyl-[acyl-carrier-protein] reductase</fullName>
    </alternativeName>
    <alternativeName>
        <fullName evidence="27">Estradiol 17-beta-dehydrogenase 8</fullName>
    </alternativeName>
    <alternativeName>
        <fullName evidence="25">Testosterone 17-beta-dehydrogenase 8</fullName>
    </alternativeName>
</protein>
<sequence>MAAATRLVSRLTLVTGGGSGIGRAVCQRFASEGASVVVADISEESANETLGSLQSDLRGQGHMAAVVDVSSKESVTKLVTSIQTRYFQPPSVCVNAAGVTMDDFLLSMTEEQFDRVIQVNLKGSFLVIQAIAQGLVASGAPKGSIVTVGSIVGKVGNMGQANYSASKAGVEGLTRTAAKELSRFGIRCNCVLPGFISTPMTDKVPEKVLTKMKTLVPLGRMGEAAEVADVCAFLASDDSRYVTGASVEPRQRNNKKNLKPETKKRRVKVVANDKESVTELRESPFNHDSGSKHLTAQYS</sequence>
<dbReference type="Pfam" id="PF13561">
    <property type="entry name" value="adh_short_C2"/>
    <property type="match status" value="1"/>
</dbReference>
<evidence type="ECO:0000256" key="6">
    <source>
        <dbReference type="ARBA" id="ARBA00022516"/>
    </source>
</evidence>
<keyword evidence="6" id="KW-0444">Lipid biosynthesis</keyword>
<feature type="domain" description="Ketoreductase" evidence="29">
    <location>
        <begin position="10"/>
        <end position="196"/>
    </location>
</feature>
<evidence type="ECO:0000256" key="17">
    <source>
        <dbReference type="ARBA" id="ARBA00050232"/>
    </source>
</evidence>
<dbReference type="PANTHER" id="PTHR42760">
    <property type="entry name" value="SHORT-CHAIN DEHYDROGENASES/REDUCTASES FAMILY MEMBER"/>
    <property type="match status" value="1"/>
</dbReference>
<evidence type="ECO:0000256" key="11">
    <source>
        <dbReference type="ARBA" id="ARBA00023098"/>
    </source>
</evidence>
<evidence type="ECO:0000256" key="15">
    <source>
        <dbReference type="ARBA" id="ARBA00037929"/>
    </source>
</evidence>
<dbReference type="Proteomes" id="UP000438429">
    <property type="component" value="Unassembled WGS sequence"/>
</dbReference>
<evidence type="ECO:0000256" key="9">
    <source>
        <dbReference type="ARBA" id="ARBA00023002"/>
    </source>
</evidence>
<comment type="catalytic activity">
    <reaction evidence="19">
        <text>a (3R)-3-hydroxyacyl-CoA + NAD(+) = a 3-oxoacyl-CoA + NADH + H(+)</text>
        <dbReference type="Rhea" id="RHEA:32711"/>
        <dbReference type="ChEBI" id="CHEBI:15378"/>
        <dbReference type="ChEBI" id="CHEBI:57319"/>
        <dbReference type="ChEBI" id="CHEBI:57540"/>
        <dbReference type="ChEBI" id="CHEBI:57945"/>
        <dbReference type="ChEBI" id="CHEBI:90726"/>
        <dbReference type="EC" id="1.1.1.n12"/>
    </reaction>
    <physiologicalReaction direction="left-to-right" evidence="19">
        <dbReference type="Rhea" id="RHEA:32712"/>
    </physiologicalReaction>
</comment>
<feature type="compositionally biased region" description="Basic residues" evidence="28">
    <location>
        <begin position="252"/>
        <end position="268"/>
    </location>
</feature>
<dbReference type="GO" id="GO:0008210">
    <property type="term" value="P:estrogen metabolic process"/>
    <property type="evidence" value="ECO:0007669"/>
    <property type="project" value="UniProtKB-ARBA"/>
</dbReference>
<evidence type="ECO:0000256" key="5">
    <source>
        <dbReference type="ARBA" id="ARBA00012456"/>
    </source>
</evidence>
<evidence type="ECO:0000256" key="16">
    <source>
        <dbReference type="ARBA" id="ARBA00049069"/>
    </source>
</evidence>
<dbReference type="InterPro" id="IPR020904">
    <property type="entry name" value="Sc_DH/Rdtase_CS"/>
</dbReference>
<dbReference type="PANTHER" id="PTHR42760:SF83">
    <property type="entry name" value="(3R)-3-HYDROXYACYL-COA DEHYDROGENASE"/>
    <property type="match status" value="1"/>
</dbReference>
<keyword evidence="9" id="KW-0560">Oxidoreductase</keyword>
<evidence type="ECO:0000256" key="24">
    <source>
        <dbReference type="ARBA" id="ARBA00081419"/>
    </source>
</evidence>
<evidence type="ECO:0000256" key="18">
    <source>
        <dbReference type="ARBA" id="ARBA00050435"/>
    </source>
</evidence>
<gene>
    <name evidence="30" type="ORF">F2P81_023020</name>
</gene>
<accession>A0A6A4RWC2</accession>
<dbReference type="GO" id="GO:0047035">
    <property type="term" value="F:testosterone dehydrogenase (NAD+) activity"/>
    <property type="evidence" value="ECO:0007669"/>
    <property type="project" value="UniProtKB-EC"/>
</dbReference>
<keyword evidence="11" id="KW-0443">Lipid metabolism</keyword>
<dbReference type="EC" id="1.1.1.62" evidence="14"/>
<dbReference type="GO" id="GO:0048038">
    <property type="term" value="F:quinone binding"/>
    <property type="evidence" value="ECO:0007669"/>
    <property type="project" value="TreeGrafter"/>
</dbReference>
<dbReference type="GO" id="GO:0006633">
    <property type="term" value="P:fatty acid biosynthetic process"/>
    <property type="evidence" value="ECO:0007669"/>
    <property type="project" value="UniProtKB-KW"/>
</dbReference>
<reference evidence="30 31" key="1">
    <citation type="submission" date="2019-06" db="EMBL/GenBank/DDBJ databases">
        <title>Draft genomes of female and male turbot (Scophthalmus maximus).</title>
        <authorList>
            <person name="Xu H."/>
            <person name="Xu X.-W."/>
            <person name="Shao C."/>
            <person name="Chen S."/>
        </authorList>
    </citation>
    <scope>NUCLEOTIDE SEQUENCE [LARGE SCALE GENOMIC DNA]</scope>
    <source>
        <strain evidence="30">Ysfricsl-2016a</strain>
        <tissue evidence="30">Blood</tissue>
    </source>
</reference>
<dbReference type="PROSITE" id="PS00061">
    <property type="entry name" value="ADH_SHORT"/>
    <property type="match status" value="1"/>
</dbReference>
<dbReference type="GO" id="GO:0004303">
    <property type="term" value="F:estradiol 17-beta-dehydrogenase [NAD(P)+] activity"/>
    <property type="evidence" value="ECO:0007669"/>
    <property type="project" value="UniProtKB-EC"/>
</dbReference>
<organism evidence="30 31">
    <name type="scientific">Scophthalmus maximus</name>
    <name type="common">Turbot</name>
    <name type="synonym">Psetta maxima</name>
    <dbReference type="NCBI Taxonomy" id="52904"/>
    <lineage>
        <taxon>Eukaryota</taxon>
        <taxon>Metazoa</taxon>
        <taxon>Chordata</taxon>
        <taxon>Craniata</taxon>
        <taxon>Vertebrata</taxon>
        <taxon>Euteleostomi</taxon>
        <taxon>Actinopterygii</taxon>
        <taxon>Neopterygii</taxon>
        <taxon>Teleostei</taxon>
        <taxon>Neoteleostei</taxon>
        <taxon>Acanthomorphata</taxon>
        <taxon>Carangaria</taxon>
        <taxon>Pleuronectiformes</taxon>
        <taxon>Pleuronectoidei</taxon>
        <taxon>Scophthalmidae</taxon>
        <taxon>Scophthalmus</taxon>
    </lineage>
</organism>
<evidence type="ECO:0000256" key="3">
    <source>
        <dbReference type="ARBA" id="ARBA00005198"/>
    </source>
</evidence>
<name>A0A6A4RWC2_SCOMX</name>
<comment type="catalytic activity">
    <reaction evidence="16">
        <text>17beta-estradiol + NAD(+) = estrone + NADH + H(+)</text>
        <dbReference type="Rhea" id="RHEA:24612"/>
        <dbReference type="ChEBI" id="CHEBI:15378"/>
        <dbReference type="ChEBI" id="CHEBI:16469"/>
        <dbReference type="ChEBI" id="CHEBI:17263"/>
        <dbReference type="ChEBI" id="CHEBI:57540"/>
        <dbReference type="ChEBI" id="CHEBI:57945"/>
        <dbReference type="EC" id="1.1.1.62"/>
    </reaction>
    <physiologicalReaction direction="left-to-right" evidence="16">
        <dbReference type="Rhea" id="RHEA:24613"/>
    </physiologicalReaction>
    <physiologicalReaction direction="right-to-left" evidence="16">
        <dbReference type="Rhea" id="RHEA:24614"/>
    </physiologicalReaction>
</comment>
<dbReference type="AlphaFoldDB" id="A0A6A4RWC2"/>
<evidence type="ECO:0000256" key="1">
    <source>
        <dbReference type="ARBA" id="ARBA00004305"/>
    </source>
</evidence>
<keyword evidence="12" id="KW-0496">Mitochondrion</keyword>
<evidence type="ECO:0000256" key="13">
    <source>
        <dbReference type="ARBA" id="ARBA00023160"/>
    </source>
</evidence>
<evidence type="ECO:0000256" key="23">
    <source>
        <dbReference type="ARBA" id="ARBA00077835"/>
    </source>
</evidence>
<evidence type="ECO:0000313" key="30">
    <source>
        <dbReference type="EMBL" id="KAF0024218.1"/>
    </source>
</evidence>
<evidence type="ECO:0000313" key="31">
    <source>
        <dbReference type="Proteomes" id="UP000438429"/>
    </source>
</evidence>
<comment type="catalytic activity">
    <reaction evidence="18">
        <text>17beta-hydroxy-5alpha-androstan-3-one + NAD(+) = 5alpha-androstan-3,17-dione + NADH + H(+)</text>
        <dbReference type="Rhea" id="RHEA:41992"/>
        <dbReference type="ChEBI" id="CHEBI:15378"/>
        <dbReference type="ChEBI" id="CHEBI:15994"/>
        <dbReference type="ChEBI" id="CHEBI:16330"/>
        <dbReference type="ChEBI" id="CHEBI:57540"/>
        <dbReference type="ChEBI" id="CHEBI:57945"/>
    </reaction>
    <physiologicalReaction direction="left-to-right" evidence="18">
        <dbReference type="Rhea" id="RHEA:41993"/>
    </physiologicalReaction>
</comment>
<evidence type="ECO:0000256" key="26">
    <source>
        <dbReference type="ARBA" id="ARBA00083097"/>
    </source>
</evidence>
<dbReference type="EC" id="1.1.1.239" evidence="21"/>
<comment type="subunit">
    <text evidence="20">Heterotetramer with CBR4; contains two molecules of HSD17B8 and CBR4.</text>
</comment>
<evidence type="ECO:0000256" key="27">
    <source>
        <dbReference type="ARBA" id="ARBA00083258"/>
    </source>
</evidence>
<evidence type="ECO:0000256" key="4">
    <source>
        <dbReference type="ARBA" id="ARBA00006484"/>
    </source>
</evidence>
<dbReference type="CDD" id="cd05333">
    <property type="entry name" value="BKR_SDR_c"/>
    <property type="match status" value="1"/>
</dbReference>
<dbReference type="GO" id="GO:0005759">
    <property type="term" value="C:mitochondrial matrix"/>
    <property type="evidence" value="ECO:0007669"/>
    <property type="project" value="UniProtKB-SubCell"/>
</dbReference>
<comment type="caution">
    <text evidence="30">The sequence shown here is derived from an EMBL/GenBank/DDBJ whole genome shotgun (WGS) entry which is preliminary data.</text>
</comment>
<evidence type="ECO:0000256" key="7">
    <source>
        <dbReference type="ARBA" id="ARBA00022553"/>
    </source>
</evidence>
<comment type="pathway">
    <text evidence="2">Lipid metabolism; fatty acid biosynthesis.</text>
</comment>
<keyword evidence="10" id="KW-0520">NAD</keyword>
<feature type="region of interest" description="Disordered" evidence="28">
    <location>
        <begin position="245"/>
        <end position="299"/>
    </location>
</feature>
<comment type="catalytic activity">
    <reaction evidence="17">
        <text>testosterone + NAD(+) = androst-4-ene-3,17-dione + NADH + H(+)</text>
        <dbReference type="Rhea" id="RHEA:14929"/>
        <dbReference type="ChEBI" id="CHEBI:15378"/>
        <dbReference type="ChEBI" id="CHEBI:16422"/>
        <dbReference type="ChEBI" id="CHEBI:17347"/>
        <dbReference type="ChEBI" id="CHEBI:57540"/>
        <dbReference type="ChEBI" id="CHEBI:57945"/>
        <dbReference type="EC" id="1.1.1.239"/>
    </reaction>
    <physiologicalReaction direction="left-to-right" evidence="17">
        <dbReference type="Rhea" id="RHEA:14930"/>
    </physiologicalReaction>
</comment>
<evidence type="ECO:0000256" key="10">
    <source>
        <dbReference type="ARBA" id="ARBA00023027"/>
    </source>
</evidence>
<comment type="similarity">
    <text evidence="4">Belongs to the short-chain dehydrogenases/reductases (SDR) family.</text>
</comment>
<evidence type="ECO:0000256" key="12">
    <source>
        <dbReference type="ARBA" id="ARBA00023128"/>
    </source>
</evidence>
<evidence type="ECO:0000256" key="28">
    <source>
        <dbReference type="SAM" id="MobiDB-lite"/>
    </source>
</evidence>
<comment type="pathway">
    <text evidence="3">Lipid metabolism; mitochondrial fatty acid beta-oxidation.</text>
</comment>
<evidence type="ECO:0000259" key="29">
    <source>
        <dbReference type="SMART" id="SM00822"/>
    </source>
</evidence>
<dbReference type="Gene3D" id="3.40.50.720">
    <property type="entry name" value="NAD(P)-binding Rossmann-like Domain"/>
    <property type="match status" value="1"/>
</dbReference>